<dbReference type="Gene3D" id="1.20.1250.20">
    <property type="entry name" value="MFS general substrate transporter like domains"/>
    <property type="match status" value="1"/>
</dbReference>
<feature type="domain" description="Major facilitator superfamily (MFS) profile" evidence="8">
    <location>
        <begin position="1"/>
        <end position="194"/>
    </location>
</feature>
<accession>A0A0U1QQ77</accession>
<dbReference type="InterPro" id="IPR020846">
    <property type="entry name" value="MFS_dom"/>
</dbReference>
<dbReference type="PROSITE" id="PS50850">
    <property type="entry name" value="MFS"/>
    <property type="match status" value="1"/>
</dbReference>
<dbReference type="RefSeq" id="WP_010023860.1">
    <property type="nucleotide sequence ID" value="NZ_AFVQ02000066.1"/>
</dbReference>
<dbReference type="Pfam" id="PF07690">
    <property type="entry name" value="MFS_1"/>
    <property type="match status" value="1"/>
</dbReference>
<dbReference type="CDD" id="cd06173">
    <property type="entry name" value="MFS_MefA_like"/>
    <property type="match status" value="1"/>
</dbReference>
<keyword evidence="4 7" id="KW-0812">Transmembrane</keyword>
<keyword evidence="10" id="KW-1185">Reference proteome</keyword>
<keyword evidence="6 7" id="KW-0472">Membrane</keyword>
<protein>
    <submittedName>
        <fullName evidence="9">Major facilitator transporter</fullName>
    </submittedName>
</protein>
<feature type="transmembrane region" description="Helical" evidence="7">
    <location>
        <begin position="12"/>
        <end position="37"/>
    </location>
</feature>
<sequence>MAQKLLWRRKFFTLLGGQAVSLITSSILQMAIIFYLTERTGSAMVLSLAALVGFLPQALFGPMIGVLVDRMSRKAVMIGADLMVALAGGVLAFVALFIELPIWIIMVILFIRSIGTAFHGPAFNATTPLIVPEDRLTKCSGYSQMIQSIGFIISPAAAAFFYAIWDLKEIILLDIGGALVACATVAALAIPSPEPYSKAGCQHFMQEMREGYDAIRENKGLFALLWIGTLYMFVYSPISALYPLMSMQYFGGTAAHASAAEVAFAVGMLGGGILLSAWGGFKKRTITLCASILLMGISIAASGLLPSSTFPIFLVCCAFMGLSAPFYGVQTALFQEKIKAEYLGRVFSLFGSLASLAMPVGLLFSGLFAEQLGVHRWFFISGLAVIGIAVMAFRLPSIHQLN</sequence>
<feature type="transmembrane region" description="Helical" evidence="7">
    <location>
        <begin position="221"/>
        <end position="242"/>
    </location>
</feature>
<evidence type="ECO:0000256" key="2">
    <source>
        <dbReference type="ARBA" id="ARBA00022448"/>
    </source>
</evidence>
<feature type="transmembrane region" description="Helical" evidence="7">
    <location>
        <begin position="312"/>
        <end position="334"/>
    </location>
</feature>
<evidence type="ECO:0000256" key="5">
    <source>
        <dbReference type="ARBA" id="ARBA00022989"/>
    </source>
</evidence>
<evidence type="ECO:0000256" key="1">
    <source>
        <dbReference type="ARBA" id="ARBA00004651"/>
    </source>
</evidence>
<evidence type="ECO:0000313" key="10">
    <source>
        <dbReference type="Proteomes" id="UP000035553"/>
    </source>
</evidence>
<evidence type="ECO:0000259" key="8">
    <source>
        <dbReference type="PROSITE" id="PS50850"/>
    </source>
</evidence>
<dbReference type="PANTHER" id="PTHR43266:SF10">
    <property type="entry name" value="BACILYSIN EXPORTER BACE-RELATED"/>
    <property type="match status" value="1"/>
</dbReference>
<keyword evidence="3" id="KW-1003">Cell membrane</keyword>
<dbReference type="GO" id="GO:0022857">
    <property type="term" value="F:transmembrane transporter activity"/>
    <property type="evidence" value="ECO:0007669"/>
    <property type="project" value="InterPro"/>
</dbReference>
<dbReference type="GO" id="GO:0005886">
    <property type="term" value="C:plasma membrane"/>
    <property type="evidence" value="ECO:0007669"/>
    <property type="project" value="UniProtKB-SubCell"/>
</dbReference>
<dbReference type="EMBL" id="AFVQ02000066">
    <property type="protein sequence ID" value="KLI02961.1"/>
    <property type="molecule type" value="Genomic_DNA"/>
</dbReference>
<evidence type="ECO:0000256" key="4">
    <source>
        <dbReference type="ARBA" id="ARBA00022692"/>
    </source>
</evidence>
<evidence type="ECO:0000313" key="9">
    <source>
        <dbReference type="EMBL" id="KLI02961.1"/>
    </source>
</evidence>
<dbReference type="PANTHER" id="PTHR43266">
    <property type="entry name" value="MACROLIDE-EFFLUX PROTEIN"/>
    <property type="match status" value="1"/>
</dbReference>
<dbReference type="AlphaFoldDB" id="A0A0U1QQ77"/>
<evidence type="ECO:0000256" key="7">
    <source>
        <dbReference type="SAM" id="Phobius"/>
    </source>
</evidence>
<dbReference type="InterPro" id="IPR011701">
    <property type="entry name" value="MFS"/>
</dbReference>
<dbReference type="InterPro" id="IPR036259">
    <property type="entry name" value="MFS_trans_sf"/>
</dbReference>
<feature type="transmembrane region" description="Helical" evidence="7">
    <location>
        <begin position="262"/>
        <end position="281"/>
    </location>
</feature>
<evidence type="ECO:0000256" key="6">
    <source>
        <dbReference type="ARBA" id="ARBA00023136"/>
    </source>
</evidence>
<reference evidence="9 10" key="1">
    <citation type="journal article" date="2011" name="J. Bacteriol.">
        <title>Draft genome sequence of Sporolactobacillus inulinus strain CASD, an efficient D-lactic acid-producing bacterium with high-concentration lactate tolerance capability.</title>
        <authorList>
            <person name="Yu B."/>
            <person name="Su F."/>
            <person name="Wang L."/>
            <person name="Xu K."/>
            <person name="Zhao B."/>
            <person name="Xu P."/>
        </authorList>
    </citation>
    <scope>NUCLEOTIDE SEQUENCE [LARGE SCALE GENOMIC DNA]</scope>
    <source>
        <strain evidence="9 10">CASD</strain>
    </source>
</reference>
<dbReference type="InterPro" id="IPR004751">
    <property type="entry name" value="Drug_antiport"/>
</dbReference>
<dbReference type="Proteomes" id="UP000035553">
    <property type="component" value="Unassembled WGS sequence"/>
</dbReference>
<comment type="caution">
    <text evidence="9">The sequence shown here is derived from an EMBL/GenBank/DDBJ whole genome shotgun (WGS) entry which is preliminary data.</text>
</comment>
<feature type="transmembrane region" description="Helical" evidence="7">
    <location>
        <begin position="170"/>
        <end position="190"/>
    </location>
</feature>
<feature type="transmembrane region" description="Helical" evidence="7">
    <location>
        <begin position="346"/>
        <end position="368"/>
    </location>
</feature>
<feature type="transmembrane region" description="Helical" evidence="7">
    <location>
        <begin position="288"/>
        <end position="306"/>
    </location>
</feature>
<proteinExistence type="predicted"/>
<name>A0A0U1QQ77_9BACL</name>
<gene>
    <name evidence="9" type="ORF">SINU_05430</name>
</gene>
<feature type="transmembrane region" description="Helical" evidence="7">
    <location>
        <begin position="43"/>
        <end position="68"/>
    </location>
</feature>
<keyword evidence="2" id="KW-0813">Transport</keyword>
<feature type="transmembrane region" description="Helical" evidence="7">
    <location>
        <begin position="374"/>
        <end position="393"/>
    </location>
</feature>
<dbReference type="OrthoDB" id="9775268at2"/>
<keyword evidence="5 7" id="KW-1133">Transmembrane helix</keyword>
<dbReference type="SUPFAM" id="SSF103473">
    <property type="entry name" value="MFS general substrate transporter"/>
    <property type="match status" value="1"/>
</dbReference>
<feature type="transmembrane region" description="Helical" evidence="7">
    <location>
        <begin position="75"/>
        <end position="96"/>
    </location>
</feature>
<feature type="transmembrane region" description="Helical" evidence="7">
    <location>
        <begin position="102"/>
        <end position="124"/>
    </location>
</feature>
<dbReference type="STRING" id="1069536.SINU_05430"/>
<comment type="subcellular location">
    <subcellularLocation>
        <location evidence="1">Cell membrane</location>
        <topology evidence="1">Multi-pass membrane protein</topology>
    </subcellularLocation>
</comment>
<feature type="transmembrane region" description="Helical" evidence="7">
    <location>
        <begin position="145"/>
        <end position="164"/>
    </location>
</feature>
<dbReference type="NCBIfam" id="TIGR00900">
    <property type="entry name" value="2A0121"/>
    <property type="match status" value="1"/>
</dbReference>
<organism evidence="9 10">
    <name type="scientific">Sporolactobacillus inulinus CASD</name>
    <dbReference type="NCBI Taxonomy" id="1069536"/>
    <lineage>
        <taxon>Bacteria</taxon>
        <taxon>Bacillati</taxon>
        <taxon>Bacillota</taxon>
        <taxon>Bacilli</taxon>
        <taxon>Bacillales</taxon>
        <taxon>Sporolactobacillaceae</taxon>
        <taxon>Sporolactobacillus</taxon>
    </lineage>
</organism>
<evidence type="ECO:0000256" key="3">
    <source>
        <dbReference type="ARBA" id="ARBA00022475"/>
    </source>
</evidence>